<dbReference type="AlphaFoldDB" id="A0A1H9DGY8"/>
<feature type="region of interest" description="Disordered" evidence="6">
    <location>
        <begin position="148"/>
        <end position="171"/>
    </location>
</feature>
<dbReference type="GO" id="GO:0003677">
    <property type="term" value="F:DNA binding"/>
    <property type="evidence" value="ECO:0007669"/>
    <property type="project" value="UniProtKB-KW"/>
</dbReference>
<evidence type="ECO:0000256" key="1">
    <source>
        <dbReference type="ARBA" id="ARBA00003544"/>
    </source>
</evidence>
<comment type="function">
    <text evidence="1">Involved in the transposition of the insertion sequence IS5.</text>
</comment>
<evidence type="ECO:0000256" key="6">
    <source>
        <dbReference type="SAM" id="MobiDB-lite"/>
    </source>
</evidence>
<dbReference type="NCBIfam" id="NF033581">
    <property type="entry name" value="transpos_IS5_4"/>
    <property type="match status" value="1"/>
</dbReference>
<reference evidence="9 10" key="1">
    <citation type="submission" date="2016-10" db="EMBL/GenBank/DDBJ databases">
        <authorList>
            <person name="de Groot N.N."/>
        </authorList>
    </citation>
    <scope>NUCLEOTIDE SEQUENCE [LARGE SCALE GENOMIC DNA]</scope>
    <source>
        <strain evidence="9 10">B7-7</strain>
    </source>
</reference>
<keyword evidence="5" id="KW-0233">DNA recombination</keyword>
<gene>
    <name evidence="9" type="ORF">SAMN05421693_11765</name>
</gene>
<dbReference type="InterPro" id="IPR047959">
    <property type="entry name" value="Transpos_IS5"/>
</dbReference>
<evidence type="ECO:0000256" key="2">
    <source>
        <dbReference type="ARBA" id="ARBA00010075"/>
    </source>
</evidence>
<protein>
    <submittedName>
        <fullName evidence="9">Transposase and inactivated derivatives, IS5 family</fullName>
    </submittedName>
</protein>
<dbReference type="GO" id="GO:0006313">
    <property type="term" value="P:DNA transposition"/>
    <property type="evidence" value="ECO:0007669"/>
    <property type="project" value="InterPro"/>
</dbReference>
<evidence type="ECO:0000256" key="4">
    <source>
        <dbReference type="ARBA" id="ARBA00023125"/>
    </source>
</evidence>
<sequence length="318" mass="36405">MKRPGLSDRGLAKRPKATRKEVFLAEMDAATPWERLCACIEPYYPKAGKGRRPYPLETMLRISFMQHWFNYADEAMEDALYDMPVLARFAGLDIAVDTIPDATTILRFRHLLERHGLCERLFAEVATHLAEKGLLLRRGTIVDATLIQAPPSTKNRERKRDPQMSQTKKGNQWHFGMKVHIGVDSNSGLVHTVVGTTAKVPDNKVLDELLHGDEKEILGDKAYTSNERNLSSSDPERGPIWAFPYKKPKGGELPQWKRDINRRLSALRAIVEHPFRVVKRQFGYVKVRYRGLAKNVAHQMRLFMLANLYLVRRSLCTS</sequence>
<comment type="similarity">
    <text evidence="2">Belongs to the transposase 11 family.</text>
</comment>
<keyword evidence="10" id="KW-1185">Reference proteome</keyword>
<accession>A0A1H9DGY8</accession>
<evidence type="ECO:0000259" key="8">
    <source>
        <dbReference type="Pfam" id="PF05598"/>
    </source>
</evidence>
<dbReference type="RefSeq" id="WP_090207235.1">
    <property type="nucleotide sequence ID" value="NZ_FOFO01000017.1"/>
</dbReference>
<evidence type="ECO:0000259" key="7">
    <source>
        <dbReference type="Pfam" id="PF01609"/>
    </source>
</evidence>
<keyword evidence="4" id="KW-0238">DNA-binding</keyword>
<dbReference type="OrthoDB" id="9774580at2"/>
<evidence type="ECO:0000313" key="9">
    <source>
        <dbReference type="EMBL" id="SEQ12587.1"/>
    </source>
</evidence>
<dbReference type="InterPro" id="IPR008490">
    <property type="entry name" value="Transposase_InsH_N"/>
</dbReference>
<evidence type="ECO:0000256" key="3">
    <source>
        <dbReference type="ARBA" id="ARBA00022578"/>
    </source>
</evidence>
<evidence type="ECO:0000256" key="5">
    <source>
        <dbReference type="ARBA" id="ARBA00023172"/>
    </source>
</evidence>
<dbReference type="InterPro" id="IPR002559">
    <property type="entry name" value="Transposase_11"/>
</dbReference>
<evidence type="ECO:0000313" key="10">
    <source>
        <dbReference type="Proteomes" id="UP000199496"/>
    </source>
</evidence>
<organism evidence="9 10">
    <name type="scientific">Ectothiorhodospira magna</name>
    <dbReference type="NCBI Taxonomy" id="867345"/>
    <lineage>
        <taxon>Bacteria</taxon>
        <taxon>Pseudomonadati</taxon>
        <taxon>Pseudomonadota</taxon>
        <taxon>Gammaproteobacteria</taxon>
        <taxon>Chromatiales</taxon>
        <taxon>Ectothiorhodospiraceae</taxon>
        <taxon>Ectothiorhodospira</taxon>
    </lineage>
</organism>
<dbReference type="PANTHER" id="PTHR35604:SF2">
    <property type="entry name" value="TRANSPOSASE INSH FOR INSERTION SEQUENCE ELEMENT IS5A-RELATED"/>
    <property type="match status" value="1"/>
</dbReference>
<feature type="domain" description="Transposase InsH N-terminal" evidence="8">
    <location>
        <begin position="20"/>
        <end position="110"/>
    </location>
</feature>
<keyword evidence="3" id="KW-0815">Transposition</keyword>
<dbReference type="Pfam" id="PF05598">
    <property type="entry name" value="DUF772"/>
    <property type="match status" value="1"/>
</dbReference>
<feature type="domain" description="Transposase IS4-like" evidence="7">
    <location>
        <begin position="137"/>
        <end position="308"/>
    </location>
</feature>
<dbReference type="Pfam" id="PF01609">
    <property type="entry name" value="DDE_Tnp_1"/>
    <property type="match status" value="1"/>
</dbReference>
<dbReference type="EMBL" id="FOFO01000017">
    <property type="protein sequence ID" value="SEQ12587.1"/>
    <property type="molecule type" value="Genomic_DNA"/>
</dbReference>
<name>A0A1H9DGY8_9GAMM</name>
<proteinExistence type="inferred from homology"/>
<dbReference type="Proteomes" id="UP000199496">
    <property type="component" value="Unassembled WGS sequence"/>
</dbReference>
<dbReference type="PANTHER" id="PTHR35604">
    <property type="entry name" value="TRANSPOSASE INSH FOR INSERTION SEQUENCE ELEMENT IS5A-RELATED"/>
    <property type="match status" value="1"/>
</dbReference>
<dbReference type="GO" id="GO:0004803">
    <property type="term" value="F:transposase activity"/>
    <property type="evidence" value="ECO:0007669"/>
    <property type="project" value="InterPro"/>
</dbReference>